<dbReference type="PANTHER" id="PTHR12197:SF251">
    <property type="entry name" value="EG:BACR7C10.4 PROTEIN"/>
    <property type="match status" value="1"/>
</dbReference>
<dbReference type="Gene3D" id="6.10.140.2220">
    <property type="match status" value="1"/>
</dbReference>
<dbReference type="SMART" id="SM00317">
    <property type="entry name" value="SET"/>
    <property type="match status" value="1"/>
</dbReference>
<dbReference type="OMA" id="LHMKLGK"/>
<dbReference type="InterPro" id="IPR001214">
    <property type="entry name" value="SET_dom"/>
</dbReference>
<keyword evidence="3" id="KW-0949">S-adenosyl-L-methionine</keyword>
<protein>
    <recommendedName>
        <fullName evidence="11">MYND-type domain-containing protein</fullName>
    </recommendedName>
</protein>
<dbReference type="SUPFAM" id="SSF48452">
    <property type="entry name" value="TPR-like"/>
    <property type="match status" value="1"/>
</dbReference>
<dbReference type="GO" id="GO:0032259">
    <property type="term" value="P:methylation"/>
    <property type="evidence" value="ECO:0007669"/>
    <property type="project" value="UniProtKB-KW"/>
</dbReference>
<organism evidence="10">
    <name type="scientific">Picea sitchensis</name>
    <name type="common">Sitka spruce</name>
    <name type="synonym">Pinus sitchensis</name>
    <dbReference type="NCBI Taxonomy" id="3332"/>
    <lineage>
        <taxon>Eukaryota</taxon>
        <taxon>Viridiplantae</taxon>
        <taxon>Streptophyta</taxon>
        <taxon>Embryophyta</taxon>
        <taxon>Tracheophyta</taxon>
        <taxon>Spermatophyta</taxon>
        <taxon>Pinopsida</taxon>
        <taxon>Pinidae</taxon>
        <taxon>Conifers I</taxon>
        <taxon>Pinales</taxon>
        <taxon>Pinaceae</taxon>
        <taxon>Picea</taxon>
    </lineage>
</organism>
<reference evidence="10" key="1">
    <citation type="submission" date="2007-06" db="EMBL/GenBank/DDBJ databases">
        <title>Full length cDNA sequences from Sitka Spruce (Picea sitchensis).</title>
        <authorList>
            <person name="Ralph S.G."/>
            <person name="Chun H.E."/>
            <person name="Liao N."/>
            <person name="Ali J."/>
            <person name="Reid K."/>
            <person name="Kolosova N."/>
            <person name="Cooper N."/>
            <person name="Cullis C."/>
            <person name="Jancsik S."/>
            <person name="Moore R."/>
            <person name="Mayo M."/>
            <person name="Wagner S."/>
            <person name="Holt R.A."/>
            <person name="Jones S.J.M."/>
            <person name="Marra M.A."/>
            <person name="Ritland C.E."/>
            <person name="Ritland K."/>
            <person name="Bohlmann J."/>
        </authorList>
    </citation>
    <scope>NUCLEOTIDE SEQUENCE</scope>
    <source>
        <tissue evidence="10">Green portion of the leader tissue</tissue>
    </source>
</reference>
<feature type="domain" description="MYND-type" evidence="9">
    <location>
        <begin position="69"/>
        <end position="107"/>
    </location>
</feature>
<evidence type="ECO:0000313" key="10">
    <source>
        <dbReference type="EMBL" id="ABR16570.1"/>
    </source>
</evidence>
<dbReference type="Gene3D" id="1.25.40.10">
    <property type="entry name" value="Tetratricopeptide repeat domain"/>
    <property type="match status" value="1"/>
</dbReference>
<dbReference type="EMBL" id="EF676684">
    <property type="protein sequence ID" value="ABR16570.1"/>
    <property type="molecule type" value="mRNA"/>
</dbReference>
<evidence type="ECO:0000256" key="2">
    <source>
        <dbReference type="ARBA" id="ARBA00022679"/>
    </source>
</evidence>
<dbReference type="Pfam" id="PF01753">
    <property type="entry name" value="zf-MYND"/>
    <property type="match status" value="1"/>
</dbReference>
<evidence type="ECO:0000256" key="1">
    <source>
        <dbReference type="ARBA" id="ARBA00022603"/>
    </source>
</evidence>
<dbReference type="GO" id="GO:0008168">
    <property type="term" value="F:methyltransferase activity"/>
    <property type="evidence" value="ECO:0007669"/>
    <property type="project" value="UniProtKB-KW"/>
</dbReference>
<keyword evidence="5 7" id="KW-0863">Zinc-finger</keyword>
<evidence type="ECO:0000259" key="9">
    <source>
        <dbReference type="PROSITE" id="PS50865"/>
    </source>
</evidence>
<keyword evidence="4" id="KW-0479">Metal-binding</keyword>
<dbReference type="GO" id="GO:0005634">
    <property type="term" value="C:nucleus"/>
    <property type="evidence" value="ECO:0007669"/>
    <property type="project" value="TreeGrafter"/>
</dbReference>
<proteinExistence type="evidence at transcript level"/>
<dbReference type="PROSITE" id="PS50865">
    <property type="entry name" value="ZF_MYND_2"/>
    <property type="match status" value="1"/>
</dbReference>
<dbReference type="InterPro" id="IPR002893">
    <property type="entry name" value="Znf_MYND"/>
</dbReference>
<evidence type="ECO:0000256" key="7">
    <source>
        <dbReference type="PROSITE-ProRule" id="PRU00134"/>
    </source>
</evidence>
<dbReference type="PROSITE" id="PS01360">
    <property type="entry name" value="ZF_MYND_1"/>
    <property type="match status" value="1"/>
</dbReference>
<evidence type="ECO:0000256" key="4">
    <source>
        <dbReference type="ARBA" id="ARBA00022723"/>
    </source>
</evidence>
<evidence type="ECO:0008006" key="11">
    <source>
        <dbReference type="Google" id="ProtNLM"/>
    </source>
</evidence>
<accession>B8LLP0</accession>
<evidence type="ECO:0000256" key="3">
    <source>
        <dbReference type="ARBA" id="ARBA00022691"/>
    </source>
</evidence>
<dbReference type="InterPro" id="IPR011990">
    <property type="entry name" value="TPR-like_helical_dom_sf"/>
</dbReference>
<dbReference type="InterPro" id="IPR046341">
    <property type="entry name" value="SET_dom_sf"/>
</dbReference>
<dbReference type="PANTHER" id="PTHR12197">
    <property type="entry name" value="HISTONE-LYSINE N-METHYLTRANSFERASE SMYD"/>
    <property type="match status" value="1"/>
</dbReference>
<dbReference type="FunFam" id="2.170.270.10:FF:000013">
    <property type="entry name" value="Histone-lysine N-methyltransferase SMYD1 isoform 1"/>
    <property type="match status" value="1"/>
</dbReference>
<evidence type="ECO:0000256" key="6">
    <source>
        <dbReference type="ARBA" id="ARBA00022833"/>
    </source>
</evidence>
<feature type="domain" description="SET" evidence="8">
    <location>
        <begin position="24"/>
        <end position="204"/>
    </location>
</feature>
<keyword evidence="1" id="KW-0489">Methyltransferase</keyword>
<dbReference type="SUPFAM" id="SSF82199">
    <property type="entry name" value="SET domain"/>
    <property type="match status" value="1"/>
</dbReference>
<evidence type="ECO:0000256" key="5">
    <source>
        <dbReference type="ARBA" id="ARBA00022771"/>
    </source>
</evidence>
<sequence>MKARSASMSMAVDSNDLQSALAEKGLAISISPEKGRCLIAKRSFTRGEIVLLQDPYVSVLDSASVNKRCDVCFRLCTNLKRCSVCKTTWYCGGTCQRNGWRLHQHECKAITSLKEEKQQTPTPSLQLMLRLLIKRKLQNAGFSCNAHTICDSELRPMGTGLYPVISIINHSCFPNAVLLFEGRQAVVRAVEPIREGSELTVSYIEIAASTASRKKSLKEQYFFDCKCLRCLKVDTPDGLHEDAILEGFRCSSDHCEGFLLHDPDDAQSLVCQLCGCGRNEEETKKQARKVDKLGKEASKLLSSGNYSEARSLYEQIQQLQTQLWHPYSVILLRTGDTLLKICMELYDWKQALKYCRLTIPAYERAYPTCHPMMGLQYYACGKLEWFLENTLEALNFFEKAAKILTVTHGRNSEFLTQLFDRIQEAHAEAAHLRPRYDDNED</sequence>
<dbReference type="Gene3D" id="2.170.270.10">
    <property type="entry name" value="SET domain"/>
    <property type="match status" value="1"/>
</dbReference>
<keyword evidence="2" id="KW-0808">Transferase</keyword>
<name>B8LLP0_PICSI</name>
<evidence type="ECO:0000259" key="8">
    <source>
        <dbReference type="PROSITE" id="PS50280"/>
    </source>
</evidence>
<dbReference type="PROSITE" id="PS50280">
    <property type="entry name" value="SET"/>
    <property type="match status" value="1"/>
</dbReference>
<dbReference type="GO" id="GO:0008270">
    <property type="term" value="F:zinc ion binding"/>
    <property type="evidence" value="ECO:0007669"/>
    <property type="project" value="UniProtKB-KW"/>
</dbReference>
<dbReference type="InterPro" id="IPR050869">
    <property type="entry name" value="H3K4_H4K5_MeTrfase"/>
</dbReference>
<dbReference type="Pfam" id="PF00856">
    <property type="entry name" value="SET"/>
    <property type="match status" value="1"/>
</dbReference>
<dbReference type="AlphaFoldDB" id="B8LLP0"/>
<keyword evidence="6" id="KW-0862">Zinc</keyword>